<dbReference type="EMBL" id="BMIV01000041">
    <property type="protein sequence ID" value="GGF81792.1"/>
    <property type="molecule type" value="Genomic_DNA"/>
</dbReference>
<comment type="caution">
    <text evidence="1">The sequence shown here is derived from an EMBL/GenBank/DDBJ whole genome shotgun (WGS) entry which is preliminary data.</text>
</comment>
<evidence type="ECO:0008006" key="3">
    <source>
        <dbReference type="Google" id="ProtNLM"/>
    </source>
</evidence>
<dbReference type="Proteomes" id="UP000640509">
    <property type="component" value="Unassembled WGS sequence"/>
</dbReference>
<keyword evidence="2" id="KW-1185">Reference proteome</keyword>
<reference evidence="2" key="1">
    <citation type="journal article" date="2019" name="Int. J. Syst. Evol. Microbiol.">
        <title>The Global Catalogue of Microorganisms (GCM) 10K type strain sequencing project: providing services to taxonomists for standard genome sequencing and annotation.</title>
        <authorList>
            <consortium name="The Broad Institute Genomics Platform"/>
            <consortium name="The Broad Institute Genome Sequencing Center for Infectious Disease"/>
            <person name="Wu L."/>
            <person name="Ma J."/>
        </authorList>
    </citation>
    <scope>NUCLEOTIDE SEQUENCE [LARGE SCALE GENOMIC DNA]</scope>
    <source>
        <strain evidence="2">CGMCC 1.15419</strain>
    </source>
</reference>
<proteinExistence type="predicted"/>
<evidence type="ECO:0000313" key="2">
    <source>
        <dbReference type="Proteomes" id="UP000640509"/>
    </source>
</evidence>
<protein>
    <recommendedName>
        <fullName evidence="3">Glycosyltransferase</fullName>
    </recommendedName>
</protein>
<name>A0ABQ1VMX8_9RHOB</name>
<accession>A0ABQ1VMX8</accession>
<evidence type="ECO:0000313" key="1">
    <source>
        <dbReference type="EMBL" id="GGF81792.1"/>
    </source>
</evidence>
<sequence length="163" mass="18841">MAQACLDQKVGPALFCEDDIEFAPDFEKRLHVVQTYLESCDWDVFSGLITDFGPDYVITRVTHFGGEVFVHLNRCVGMVCGIYNHRALMRLASWTDDIQLAIDRYLEASEGLKVVTTLRFLVGHSDSLKSSIWHFNNERYNNMIKNSELRLKSLVRDYEKKNE</sequence>
<organism evidence="1 2">
    <name type="scientific">Paracoccus acridae</name>
    <dbReference type="NCBI Taxonomy" id="1795310"/>
    <lineage>
        <taxon>Bacteria</taxon>
        <taxon>Pseudomonadati</taxon>
        <taxon>Pseudomonadota</taxon>
        <taxon>Alphaproteobacteria</taxon>
        <taxon>Rhodobacterales</taxon>
        <taxon>Paracoccaceae</taxon>
        <taxon>Paracoccus</taxon>
    </lineage>
</organism>
<gene>
    <name evidence="1" type="ORF">GCM10011402_38030</name>
</gene>